<dbReference type="GO" id="GO:0016627">
    <property type="term" value="F:oxidoreductase activity, acting on the CH-CH group of donors"/>
    <property type="evidence" value="ECO:0007669"/>
    <property type="project" value="InterPro"/>
</dbReference>
<evidence type="ECO:0000313" key="1">
    <source>
        <dbReference type="EMBL" id="EHP37424.1"/>
    </source>
</evidence>
<accession>H1SJ79</accession>
<evidence type="ECO:0000313" key="2">
    <source>
        <dbReference type="Proteomes" id="UP000005808"/>
    </source>
</evidence>
<dbReference type="InterPro" id="IPR036250">
    <property type="entry name" value="AcylCo_DH-like_C"/>
</dbReference>
<sequence length="48" mass="5316">MQAVQLHGGMGMTDELAVGDYFKRLTMIDPLLGDSDFHVQRYGEVMAA</sequence>
<organism evidence="1 2">
    <name type="scientific">Cupriavidus basilensis OR16</name>
    <dbReference type="NCBI Taxonomy" id="1127483"/>
    <lineage>
        <taxon>Bacteria</taxon>
        <taxon>Pseudomonadati</taxon>
        <taxon>Pseudomonadota</taxon>
        <taxon>Betaproteobacteria</taxon>
        <taxon>Burkholderiales</taxon>
        <taxon>Burkholderiaceae</taxon>
        <taxon>Cupriavidus</taxon>
    </lineage>
</organism>
<dbReference type="Proteomes" id="UP000005808">
    <property type="component" value="Unassembled WGS sequence"/>
</dbReference>
<gene>
    <name evidence="1" type="ORF">OR16_42874</name>
</gene>
<dbReference type="SUPFAM" id="SSF47203">
    <property type="entry name" value="Acyl-CoA dehydrogenase C-terminal domain-like"/>
    <property type="match status" value="1"/>
</dbReference>
<dbReference type="AlphaFoldDB" id="H1SJ79"/>
<comment type="caution">
    <text evidence="1">The sequence shown here is derived from an EMBL/GenBank/DDBJ whole genome shotgun (WGS) entry which is preliminary data.</text>
</comment>
<dbReference type="EMBL" id="AHJE01000399">
    <property type="protein sequence ID" value="EHP37424.1"/>
    <property type="molecule type" value="Genomic_DNA"/>
</dbReference>
<reference evidence="1 2" key="1">
    <citation type="journal article" date="2012" name="J. Bacteriol.">
        <title>De Novo Genome Project of Cupriavidus basilensis OR16.</title>
        <authorList>
            <person name="Cserhati M."/>
            <person name="Kriszt B."/>
            <person name="Szoboszlay S."/>
            <person name="Toth A."/>
            <person name="Szabo I."/>
            <person name="Tancsics A."/>
            <person name="Nagy I."/>
            <person name="Horvath B."/>
            <person name="Nagy I."/>
            <person name="Kukolya J."/>
        </authorList>
    </citation>
    <scope>NUCLEOTIDE SEQUENCE [LARGE SCALE GENOMIC DNA]</scope>
    <source>
        <strain evidence="1 2">OR16</strain>
    </source>
</reference>
<proteinExistence type="predicted"/>
<dbReference type="PATRIC" id="fig|1127483.3.peg.8384"/>
<name>H1SJ79_9BURK</name>
<protein>
    <submittedName>
        <fullName evidence="1">Acyl-CoA dehydrogenase</fullName>
    </submittedName>
</protein>